<dbReference type="GO" id="GO:0004553">
    <property type="term" value="F:hydrolase activity, hydrolyzing O-glycosyl compounds"/>
    <property type="evidence" value="ECO:0007669"/>
    <property type="project" value="InterPro"/>
</dbReference>
<dbReference type="Gene3D" id="1.10.1330.10">
    <property type="entry name" value="Dockerin domain"/>
    <property type="match status" value="1"/>
</dbReference>
<evidence type="ECO:0000259" key="2">
    <source>
        <dbReference type="PROSITE" id="PS51766"/>
    </source>
</evidence>
<dbReference type="PANTHER" id="PTHR45661">
    <property type="entry name" value="SURFACE ANTIGEN"/>
    <property type="match status" value="1"/>
</dbReference>
<dbReference type="InterPro" id="IPR036439">
    <property type="entry name" value="Dockerin_dom_sf"/>
</dbReference>
<accession>A0A1K1MW95</accession>
<dbReference type="SUPFAM" id="SSF52058">
    <property type="entry name" value="L domain-like"/>
    <property type="match status" value="1"/>
</dbReference>
<feature type="chain" id="PRO_5012656429" evidence="1">
    <location>
        <begin position="27"/>
        <end position="943"/>
    </location>
</feature>
<name>A0A1K1MW95_RUMFL</name>
<protein>
    <submittedName>
        <fullName evidence="3">Leucine rich repeat-containing protein</fullName>
    </submittedName>
</protein>
<organism evidence="3 4">
    <name type="scientific">Ruminococcus flavefaciens</name>
    <dbReference type="NCBI Taxonomy" id="1265"/>
    <lineage>
        <taxon>Bacteria</taxon>
        <taxon>Bacillati</taxon>
        <taxon>Bacillota</taxon>
        <taxon>Clostridia</taxon>
        <taxon>Eubacteriales</taxon>
        <taxon>Oscillospiraceae</taxon>
        <taxon>Ruminococcus</taxon>
    </lineage>
</organism>
<dbReference type="AlphaFoldDB" id="A0A1K1MW95"/>
<dbReference type="InterPro" id="IPR018247">
    <property type="entry name" value="EF_Hand_1_Ca_BS"/>
</dbReference>
<dbReference type="InterPro" id="IPR002105">
    <property type="entry name" value="Dockerin_1_rpt"/>
</dbReference>
<dbReference type="PANTHER" id="PTHR45661:SF3">
    <property type="entry name" value="IG-LIKE DOMAIN-CONTAINING PROTEIN"/>
    <property type="match status" value="1"/>
</dbReference>
<dbReference type="Pfam" id="PF13306">
    <property type="entry name" value="LRR_5"/>
    <property type="match status" value="2"/>
</dbReference>
<feature type="domain" description="Dockerin" evidence="2">
    <location>
        <begin position="877"/>
        <end position="943"/>
    </location>
</feature>
<feature type="signal peptide" evidence="1">
    <location>
        <begin position="1"/>
        <end position="26"/>
    </location>
</feature>
<reference evidence="3 4" key="1">
    <citation type="submission" date="2016-11" db="EMBL/GenBank/DDBJ databases">
        <authorList>
            <person name="Jaros S."/>
            <person name="Januszkiewicz K."/>
            <person name="Wedrychowicz H."/>
        </authorList>
    </citation>
    <scope>NUCLEOTIDE SEQUENCE [LARGE SCALE GENOMIC DNA]</scope>
    <source>
        <strain evidence="3 4">YL228</strain>
    </source>
</reference>
<dbReference type="InterPro" id="IPR032675">
    <property type="entry name" value="LRR_dom_sf"/>
</dbReference>
<evidence type="ECO:0000313" key="3">
    <source>
        <dbReference type="EMBL" id="SFW27387.1"/>
    </source>
</evidence>
<keyword evidence="1" id="KW-0732">Signal</keyword>
<dbReference type="Proteomes" id="UP000183461">
    <property type="component" value="Unassembled WGS sequence"/>
</dbReference>
<sequence length="943" mass="103454">MKKIISTLAALSFICGSLGTAAPAFAETVLTATASTQTEDFDLDGAHSLSEADGITYYVYNSFAVITKVDKEDIEEFTVPETYKELPVVGLTDDPFTNCKKLKKINLSKNTAVFDWIYIAIEGIEEITVPEDNKYFSAVDGVIYTKDMKELVACPSAGGKTELTIPDETVSIDRGALACCRDLKKVTMGANVEKIYPSAFWGCSGLTEVNFSQKLKAIGFFAFAGCSSLESVDLPDSLEEMYEGVFKDTACVENYNGIHYVDNWAVGSDKNILQGDIRKGTVGTACGIFSERYSMKWINVPSSVKHITESLIIGLGQNYDIDFVSFHNDTIPDRCLAINGIKGIEIYDPKCKITDSKTALPAYWVEHDDSFVPSDKEEQPTEYKLGRTTVSSSSSGSKTVQKAINTELIELDEDISNDDDYVQKMAALDEKIQKDNSSFAIAQPVEGTVHSAPIKIGARTKVDTLIYGAPGSTAEDYAVKYRRMFKPLEVRDDLKPTIINDDDAGVTYKKYMDTYATANVYINNGDTIKEITIAPEADGAPVKDIFVTLANADKINIPATAERYVHQVDSAEDNVAYYNVDKDNPYLTSVDGIIYSKDMTKLIKVPSRYAGKKIVVPDGVKVIDSFAFYSLDNVESIELPDSVEIIGKKSFASSKITSINLPENLDVIGDYAFIGCTGIKDISIPDSVNHIGYNAFLDVPAVKSEDGLDYLGNWCVGVTEVAPEKSKPANIKEGTIGVAKLNAAGYIAVPKSITKMSWEMVGCNNNVKRADVYSHVIEADAFKNAKYMKDIYIYDPDCEICAGYWTIPPQHIEIVENKIKGLQEVSSNSYYRTVMQEPVAGNGEILADTVIHGYAGSTAEAYAKMYGVKFEEINTSTVYKNGDLNGDGALNVADLVMMSRFIKGMTSLDEAQTKSADLNGDGNVDIFDMVEFRKKILESMRDN</sequence>
<dbReference type="Gene3D" id="3.80.10.10">
    <property type="entry name" value="Ribonuclease Inhibitor"/>
    <property type="match status" value="2"/>
</dbReference>
<dbReference type="GO" id="GO:0000272">
    <property type="term" value="P:polysaccharide catabolic process"/>
    <property type="evidence" value="ECO:0007669"/>
    <property type="project" value="InterPro"/>
</dbReference>
<proteinExistence type="predicted"/>
<evidence type="ECO:0000313" key="4">
    <source>
        <dbReference type="Proteomes" id="UP000183461"/>
    </source>
</evidence>
<dbReference type="InterPro" id="IPR026906">
    <property type="entry name" value="LRR_5"/>
</dbReference>
<dbReference type="PROSITE" id="PS00018">
    <property type="entry name" value="EF_HAND_1"/>
    <property type="match status" value="2"/>
</dbReference>
<dbReference type="SUPFAM" id="SSF63446">
    <property type="entry name" value="Type I dockerin domain"/>
    <property type="match status" value="1"/>
</dbReference>
<dbReference type="Pfam" id="PF00404">
    <property type="entry name" value="Dockerin_1"/>
    <property type="match status" value="1"/>
</dbReference>
<dbReference type="InterPro" id="IPR016134">
    <property type="entry name" value="Dockerin_dom"/>
</dbReference>
<dbReference type="InterPro" id="IPR053139">
    <property type="entry name" value="Surface_bspA-like"/>
</dbReference>
<gene>
    <name evidence="3" type="ORF">SAMN02910280_1442</name>
</gene>
<dbReference type="PROSITE" id="PS51766">
    <property type="entry name" value="DOCKERIN"/>
    <property type="match status" value="1"/>
</dbReference>
<dbReference type="CDD" id="cd14256">
    <property type="entry name" value="Dockerin_I"/>
    <property type="match status" value="1"/>
</dbReference>
<dbReference type="EMBL" id="FPIP01000003">
    <property type="protein sequence ID" value="SFW27387.1"/>
    <property type="molecule type" value="Genomic_DNA"/>
</dbReference>
<evidence type="ECO:0000256" key="1">
    <source>
        <dbReference type="SAM" id="SignalP"/>
    </source>
</evidence>
<dbReference type="RefSeq" id="WP_072299783.1">
    <property type="nucleotide sequence ID" value="NZ_FPIP01000003.1"/>
</dbReference>